<dbReference type="Pfam" id="PF00395">
    <property type="entry name" value="SLH"/>
    <property type="match status" value="2"/>
</dbReference>
<evidence type="ECO:0000259" key="3">
    <source>
        <dbReference type="PROSITE" id="PS51272"/>
    </source>
</evidence>
<feature type="signal peptide" evidence="2">
    <location>
        <begin position="1"/>
        <end position="26"/>
    </location>
</feature>
<reference evidence="4 6" key="1">
    <citation type="submission" date="2016-10" db="EMBL/GenBank/DDBJ databases">
        <title>Complete Genome Sequence of Acetogen Clostridium formicoaceticum ATCC 27076.</title>
        <authorList>
            <person name="Bao T."/>
            <person name="Cheng C."/>
            <person name="Zhao J."/>
            <person name="Yang S.-T."/>
            <person name="Wang J."/>
            <person name="Wang M."/>
        </authorList>
    </citation>
    <scope>NUCLEOTIDE SEQUENCE [LARGE SCALE GENOMIC DNA]</scope>
    <source>
        <strain evidence="4 6">ATCC 27076</strain>
    </source>
</reference>
<keyword evidence="2" id="KW-0732">Signal</keyword>
<dbReference type="Proteomes" id="UP000177894">
    <property type="component" value="Chromosome"/>
</dbReference>
<dbReference type="EMBL" id="CP017603">
    <property type="protein sequence ID" value="AOY75527.1"/>
    <property type="molecule type" value="Genomic_DNA"/>
</dbReference>
<dbReference type="EMBL" id="CP020559">
    <property type="protein sequence ID" value="ARE85821.1"/>
    <property type="molecule type" value="Genomic_DNA"/>
</dbReference>
<dbReference type="Proteomes" id="UP000192478">
    <property type="component" value="Chromosome"/>
</dbReference>
<gene>
    <name evidence="4" type="ORF">BJL90_06230</name>
    <name evidence="5" type="ORF">CLFO_01370</name>
</gene>
<evidence type="ECO:0000313" key="7">
    <source>
        <dbReference type="Proteomes" id="UP000192478"/>
    </source>
</evidence>
<organism evidence="5 7">
    <name type="scientific">Clostridium formicaceticum</name>
    <dbReference type="NCBI Taxonomy" id="1497"/>
    <lineage>
        <taxon>Bacteria</taxon>
        <taxon>Bacillati</taxon>
        <taxon>Bacillota</taxon>
        <taxon>Clostridia</taxon>
        <taxon>Eubacteriales</taxon>
        <taxon>Clostridiaceae</taxon>
        <taxon>Clostridium</taxon>
    </lineage>
</organism>
<protein>
    <recommendedName>
        <fullName evidence="3">SLH domain-containing protein</fullName>
    </recommendedName>
</protein>
<reference evidence="5 7" key="2">
    <citation type="submission" date="2017-03" db="EMBL/GenBank/DDBJ databases">
        <title>Complete sequence of Clostridium formicaceticum DSM 92.</title>
        <authorList>
            <person name="Poehlein A."/>
            <person name="Karl M."/>
            <person name="Bengelsdorf F.R."/>
            <person name="Duerre P."/>
            <person name="Daniel R."/>
        </authorList>
    </citation>
    <scope>NUCLEOTIDE SEQUENCE [LARGE SCALE GENOMIC DNA]</scope>
    <source>
        <strain evidence="5 7">DSM 92</strain>
    </source>
</reference>
<feature type="chain" id="PRO_5042108584" description="SLH domain-containing protein" evidence="2">
    <location>
        <begin position="27"/>
        <end position="628"/>
    </location>
</feature>
<name>A0AAC9RFL1_9CLOT</name>
<dbReference type="PROSITE" id="PS51272">
    <property type="entry name" value="SLH"/>
    <property type="match status" value="3"/>
</dbReference>
<sequence>MKSFKRIFIVMMILAMFMTTAMTSFAAIAFTDVSTNYWGRPHIEKMADNSIVSGMMENGKLVFKPEAFVSRVQALQMIFRTLRATDRLQSTANFTNKYEDVMASYNIPEWAYEAVAYALEYEILTGNELANLMKDEQQVSATRQQVAVYLGKAIDTDPQGSAVSSINFVDRELIDAVAMPYVELLVTNNIISGDDKNYFNPRNTITRAQMAAICSKAFDYLEEEADIIVEIPVNDPVEEEKTETKIATIIDIRNDNIFVRDNNDNVDVYTIENNTEFFLNGSKTTRNNVTKDRRAHFTFNQEKKLIKIEINPSEDKYEGFIDKINRGDSYDSITVRGDYGYTSTRTFRLSENTEIRYENKSAHIRDLSTGDQISVVYEGDRAVRIEAYSPMDELVGILEASISYTRYPFTMQVRTAGNQVRELEISDGVRVRKDDKTKELTDLSRGDIVSLQINGNRVTRIDAISVSGTQKDDKGVVQSIILGNPNKITIVNEDNDEFTYDIDNNVTIYIDDTRSNLYDLRVGYEVELEIENNRVIAIEADKVEQRNSLTGEIVSVHDSINRIVLKVFNDTSKRYEDIPVYINKNTNIIDEKGKSIDMGYLDRRDEVFVSGKYEEDVFVATRIIILNN</sequence>
<feature type="domain" description="SLH" evidence="3">
    <location>
        <begin position="95"/>
        <end position="164"/>
    </location>
</feature>
<keyword evidence="1" id="KW-0677">Repeat</keyword>
<dbReference type="InterPro" id="IPR001119">
    <property type="entry name" value="SLH_dom"/>
</dbReference>
<evidence type="ECO:0000313" key="4">
    <source>
        <dbReference type="EMBL" id="AOY75527.1"/>
    </source>
</evidence>
<dbReference type="KEGG" id="cfm:BJL90_06230"/>
<proteinExistence type="predicted"/>
<dbReference type="AlphaFoldDB" id="A0AAC9RFL1"/>
<keyword evidence="6" id="KW-1185">Reference proteome</keyword>
<feature type="domain" description="SLH" evidence="3">
    <location>
        <begin position="165"/>
        <end position="228"/>
    </location>
</feature>
<evidence type="ECO:0000256" key="2">
    <source>
        <dbReference type="SAM" id="SignalP"/>
    </source>
</evidence>
<evidence type="ECO:0000256" key="1">
    <source>
        <dbReference type="ARBA" id="ARBA00022737"/>
    </source>
</evidence>
<dbReference type="RefSeq" id="WP_070965439.1">
    <property type="nucleotide sequence ID" value="NZ_CP017603.1"/>
</dbReference>
<accession>A0AAC9RFL1</accession>
<evidence type="ECO:0000313" key="5">
    <source>
        <dbReference type="EMBL" id="ARE85821.1"/>
    </source>
</evidence>
<evidence type="ECO:0000313" key="6">
    <source>
        <dbReference type="Proteomes" id="UP000177894"/>
    </source>
</evidence>
<feature type="domain" description="SLH" evidence="3">
    <location>
        <begin position="26"/>
        <end position="92"/>
    </location>
</feature>